<reference evidence="1" key="4">
    <citation type="submission" date="2019-03" db="UniProtKB">
        <authorList>
            <consortium name="EnsemblPlants"/>
        </authorList>
    </citation>
    <scope>IDENTIFICATION</scope>
</reference>
<organism evidence="1 2">
    <name type="scientific">Aegilops tauschii subsp. strangulata</name>
    <name type="common">Goatgrass</name>
    <dbReference type="NCBI Taxonomy" id="200361"/>
    <lineage>
        <taxon>Eukaryota</taxon>
        <taxon>Viridiplantae</taxon>
        <taxon>Streptophyta</taxon>
        <taxon>Embryophyta</taxon>
        <taxon>Tracheophyta</taxon>
        <taxon>Spermatophyta</taxon>
        <taxon>Magnoliopsida</taxon>
        <taxon>Liliopsida</taxon>
        <taxon>Poales</taxon>
        <taxon>Poaceae</taxon>
        <taxon>BOP clade</taxon>
        <taxon>Pooideae</taxon>
        <taxon>Triticodae</taxon>
        <taxon>Triticeae</taxon>
        <taxon>Triticinae</taxon>
        <taxon>Aegilops</taxon>
    </lineage>
</organism>
<evidence type="ECO:0000313" key="1">
    <source>
        <dbReference type="EnsemblPlants" id="AET7Gv20406000.1"/>
    </source>
</evidence>
<reference evidence="2" key="2">
    <citation type="journal article" date="2017" name="Nat. Plants">
        <title>The Aegilops tauschii genome reveals multiple impacts of transposons.</title>
        <authorList>
            <person name="Zhao G."/>
            <person name="Zou C."/>
            <person name="Li K."/>
            <person name="Wang K."/>
            <person name="Li T."/>
            <person name="Gao L."/>
            <person name="Zhang X."/>
            <person name="Wang H."/>
            <person name="Yang Z."/>
            <person name="Liu X."/>
            <person name="Jiang W."/>
            <person name="Mao L."/>
            <person name="Kong X."/>
            <person name="Jiao Y."/>
            <person name="Jia J."/>
        </authorList>
    </citation>
    <scope>NUCLEOTIDE SEQUENCE [LARGE SCALE GENOMIC DNA]</scope>
    <source>
        <strain evidence="2">cv. AL8/78</strain>
    </source>
</reference>
<reference evidence="1" key="3">
    <citation type="journal article" date="2017" name="Nature">
        <title>Genome sequence of the progenitor of the wheat D genome Aegilops tauschii.</title>
        <authorList>
            <person name="Luo M.C."/>
            <person name="Gu Y.Q."/>
            <person name="Puiu D."/>
            <person name="Wang H."/>
            <person name="Twardziok S.O."/>
            <person name="Deal K.R."/>
            <person name="Huo N."/>
            <person name="Zhu T."/>
            <person name="Wang L."/>
            <person name="Wang Y."/>
            <person name="McGuire P.E."/>
            <person name="Liu S."/>
            <person name="Long H."/>
            <person name="Ramasamy R.K."/>
            <person name="Rodriguez J.C."/>
            <person name="Van S.L."/>
            <person name="Yuan L."/>
            <person name="Wang Z."/>
            <person name="Xia Z."/>
            <person name="Xiao L."/>
            <person name="Anderson O.D."/>
            <person name="Ouyang S."/>
            <person name="Liang Y."/>
            <person name="Zimin A.V."/>
            <person name="Pertea G."/>
            <person name="Qi P."/>
            <person name="Bennetzen J.L."/>
            <person name="Dai X."/>
            <person name="Dawson M.W."/>
            <person name="Muller H.G."/>
            <person name="Kugler K."/>
            <person name="Rivarola-Duarte L."/>
            <person name="Spannagl M."/>
            <person name="Mayer K.F.X."/>
            <person name="Lu F.H."/>
            <person name="Bevan M.W."/>
            <person name="Leroy P."/>
            <person name="Li P."/>
            <person name="You F.M."/>
            <person name="Sun Q."/>
            <person name="Liu Z."/>
            <person name="Lyons E."/>
            <person name="Wicker T."/>
            <person name="Salzberg S.L."/>
            <person name="Devos K.M."/>
            <person name="Dvorak J."/>
        </authorList>
    </citation>
    <scope>NUCLEOTIDE SEQUENCE [LARGE SCALE GENOMIC DNA]</scope>
    <source>
        <strain evidence="1">cv. AL8/78</strain>
    </source>
</reference>
<reference evidence="2" key="1">
    <citation type="journal article" date="2014" name="Science">
        <title>Ancient hybridizations among the ancestral genomes of bread wheat.</title>
        <authorList>
            <consortium name="International Wheat Genome Sequencing Consortium,"/>
            <person name="Marcussen T."/>
            <person name="Sandve S.R."/>
            <person name="Heier L."/>
            <person name="Spannagl M."/>
            <person name="Pfeifer M."/>
            <person name="Jakobsen K.S."/>
            <person name="Wulff B.B."/>
            <person name="Steuernagel B."/>
            <person name="Mayer K.F."/>
            <person name="Olsen O.A."/>
        </authorList>
    </citation>
    <scope>NUCLEOTIDE SEQUENCE [LARGE SCALE GENOMIC DNA]</scope>
    <source>
        <strain evidence="2">cv. AL8/78</strain>
    </source>
</reference>
<sequence>MVQSAYRSKIKDNKAVRAFRSKIEDNKVVQQSTFLITV</sequence>
<proteinExistence type="predicted"/>
<keyword evidence="2" id="KW-1185">Reference proteome</keyword>
<dbReference type="EnsemblPlants" id="AET7Gv20406000.1">
    <property type="protein sequence ID" value="AET7Gv20406000.1"/>
    <property type="gene ID" value="AET7Gv20406000"/>
</dbReference>
<reference evidence="1" key="5">
    <citation type="journal article" date="2021" name="G3 (Bethesda)">
        <title>Aegilops tauschii genome assembly Aet v5.0 features greater sequence contiguity and improved annotation.</title>
        <authorList>
            <person name="Wang L."/>
            <person name="Zhu T."/>
            <person name="Rodriguez J.C."/>
            <person name="Deal K.R."/>
            <person name="Dubcovsky J."/>
            <person name="McGuire P.E."/>
            <person name="Lux T."/>
            <person name="Spannagl M."/>
            <person name="Mayer K.F.X."/>
            <person name="Baldrich P."/>
            <person name="Meyers B.C."/>
            <person name="Huo N."/>
            <person name="Gu Y.Q."/>
            <person name="Zhou H."/>
            <person name="Devos K.M."/>
            <person name="Bennetzen J.L."/>
            <person name="Unver T."/>
            <person name="Budak H."/>
            <person name="Gulick P.J."/>
            <person name="Galiba G."/>
            <person name="Kalapos B."/>
            <person name="Nelson D.R."/>
            <person name="Li P."/>
            <person name="You F.M."/>
            <person name="Luo M.C."/>
            <person name="Dvorak J."/>
        </authorList>
    </citation>
    <scope>NUCLEOTIDE SEQUENCE [LARGE SCALE GENOMIC DNA]</scope>
    <source>
        <strain evidence="1">cv. AL8/78</strain>
    </source>
</reference>
<protein>
    <submittedName>
        <fullName evidence="1">Uncharacterized protein</fullName>
    </submittedName>
</protein>
<dbReference type="Gramene" id="AET7Gv20406000.1">
    <property type="protein sequence ID" value="AET7Gv20406000.1"/>
    <property type="gene ID" value="AET7Gv20406000"/>
</dbReference>
<dbReference type="AlphaFoldDB" id="A0A453R0I6"/>
<evidence type="ECO:0000313" key="2">
    <source>
        <dbReference type="Proteomes" id="UP000015105"/>
    </source>
</evidence>
<dbReference type="Proteomes" id="UP000015105">
    <property type="component" value="Chromosome 7D"/>
</dbReference>
<name>A0A453R0I6_AEGTS</name>
<accession>A0A453R0I6</accession>